<name>A0A5N0ECJ7_9NOCA</name>
<evidence type="ECO:0000313" key="3">
    <source>
        <dbReference type="Proteomes" id="UP000323876"/>
    </source>
</evidence>
<keyword evidence="3" id="KW-1185">Reference proteome</keyword>
<keyword evidence="1" id="KW-0472">Membrane</keyword>
<evidence type="ECO:0000313" key="2">
    <source>
        <dbReference type="EMBL" id="KAA8886229.1"/>
    </source>
</evidence>
<protein>
    <submittedName>
        <fullName evidence="2">Uncharacterized protein</fullName>
    </submittedName>
</protein>
<feature type="transmembrane region" description="Helical" evidence="1">
    <location>
        <begin position="12"/>
        <end position="30"/>
    </location>
</feature>
<accession>A0A5N0ECJ7</accession>
<sequence>MVESDPSPSVVLARTVTGLAAGAAIPFALAERAAPEFVLPVLLVGGAVGGVAQAAIQGDLRTGGDVLRAAGTGAAWSLGGGVIGRGVAAVDTARRGYEIAEATRRAQIAIGTFTSVGPTVVRTLSMDPQKGDALLRSVGTVPTVDIANGMLPREMPQQLLMPGPGILGPDLEHRYQHMPAIVLRHLNLMGSGGAEPVEQRSDPYRLRGQQEAGITDYISLVSDELDAFKTLRNGDAQVAISAEQSSAVATKAKTDIADVVRFLNTHAALPPPPETSHDDWTARHLCRALDMLHCATRAATERIGELTATVDEVGASLVRSASSAV</sequence>
<reference evidence="2 3" key="1">
    <citation type="submission" date="2019-09" db="EMBL/GenBank/DDBJ databases">
        <authorList>
            <person name="Wang X."/>
        </authorList>
    </citation>
    <scope>NUCLEOTIDE SEQUENCE [LARGE SCALE GENOMIC DNA]</scope>
    <source>
        <strain evidence="2 3">CICC 11023</strain>
    </source>
</reference>
<keyword evidence="1" id="KW-0812">Transmembrane</keyword>
<proteinExistence type="predicted"/>
<gene>
    <name evidence="2" type="ORF">F3087_26960</name>
</gene>
<keyword evidence="1" id="KW-1133">Transmembrane helix</keyword>
<dbReference type="RefSeq" id="WP_150404800.1">
    <property type="nucleotide sequence ID" value="NZ_VXLC01000014.1"/>
</dbReference>
<dbReference type="AlphaFoldDB" id="A0A5N0ECJ7"/>
<dbReference type="Proteomes" id="UP000323876">
    <property type="component" value="Unassembled WGS sequence"/>
</dbReference>
<comment type="caution">
    <text evidence="2">The sequence shown here is derived from an EMBL/GenBank/DDBJ whole genome shotgun (WGS) entry which is preliminary data.</text>
</comment>
<evidence type="ECO:0000256" key="1">
    <source>
        <dbReference type="SAM" id="Phobius"/>
    </source>
</evidence>
<organism evidence="2 3">
    <name type="scientific">Nocardia colli</name>
    <dbReference type="NCBI Taxonomy" id="2545717"/>
    <lineage>
        <taxon>Bacteria</taxon>
        <taxon>Bacillati</taxon>
        <taxon>Actinomycetota</taxon>
        <taxon>Actinomycetes</taxon>
        <taxon>Mycobacteriales</taxon>
        <taxon>Nocardiaceae</taxon>
        <taxon>Nocardia</taxon>
    </lineage>
</organism>
<feature type="transmembrane region" description="Helical" evidence="1">
    <location>
        <begin position="37"/>
        <end position="56"/>
    </location>
</feature>
<dbReference type="EMBL" id="VXLC01000014">
    <property type="protein sequence ID" value="KAA8886229.1"/>
    <property type="molecule type" value="Genomic_DNA"/>
</dbReference>